<keyword evidence="7" id="KW-1185">Reference proteome</keyword>
<protein>
    <submittedName>
        <fullName evidence="6">Gp077</fullName>
    </submittedName>
</protein>
<evidence type="ECO:0000313" key="7">
    <source>
        <dbReference type="Proteomes" id="UP000001057"/>
    </source>
</evidence>
<dbReference type="GeneID" id="18559787"/>
<dbReference type="SUPFAM" id="SSF53927">
    <property type="entry name" value="Cytidine deaminase-like"/>
    <property type="match status" value="1"/>
</dbReference>
<organism evidence="6 7">
    <name type="scientific">Rhodococcus phage ReqiPoco6</name>
    <dbReference type="NCBI Taxonomy" id="691964"/>
    <lineage>
        <taxon>Viruses</taxon>
        <taxon>Duplodnaviria</taxon>
        <taxon>Heunggongvirae</taxon>
        <taxon>Uroviricota</taxon>
        <taxon>Caudoviricetes</taxon>
        <taxon>Pepyhexavirus</taxon>
        <taxon>Pepyhexavirus poco6</taxon>
    </lineage>
</organism>
<dbReference type="InterPro" id="IPR015517">
    <property type="entry name" value="dCMP_deaminase-rel"/>
</dbReference>
<dbReference type="PROSITE" id="PS51747">
    <property type="entry name" value="CYT_DCMP_DEAMINASES_2"/>
    <property type="match status" value="1"/>
</dbReference>
<accession>D4P7U5</accession>
<evidence type="ECO:0000256" key="4">
    <source>
        <dbReference type="ARBA" id="ARBA00022833"/>
    </source>
</evidence>
<dbReference type="KEGG" id="vg:18559787"/>
<dbReference type="GO" id="GO:0008270">
    <property type="term" value="F:zinc ion binding"/>
    <property type="evidence" value="ECO:0007669"/>
    <property type="project" value="InterPro"/>
</dbReference>
<dbReference type="EMBL" id="GU580942">
    <property type="protein sequence ID" value="ADD81075.1"/>
    <property type="molecule type" value="Genomic_DNA"/>
</dbReference>
<comment type="similarity">
    <text evidence="1">Belongs to the cytidine and deoxycytidylate deaminase family.</text>
</comment>
<dbReference type="InterPro" id="IPR016192">
    <property type="entry name" value="APOBEC/CMP_deaminase_Zn-bd"/>
</dbReference>
<evidence type="ECO:0000256" key="2">
    <source>
        <dbReference type="ARBA" id="ARBA00022723"/>
    </source>
</evidence>
<dbReference type="InterPro" id="IPR002125">
    <property type="entry name" value="CMP_dCMP_dom"/>
</dbReference>
<keyword evidence="3" id="KW-0378">Hydrolase</keyword>
<evidence type="ECO:0000313" key="6">
    <source>
        <dbReference type="EMBL" id="ADD81075.1"/>
    </source>
</evidence>
<dbReference type="GO" id="GO:0004132">
    <property type="term" value="F:dCMP deaminase activity"/>
    <property type="evidence" value="ECO:0007669"/>
    <property type="project" value="TreeGrafter"/>
</dbReference>
<evidence type="ECO:0000259" key="5">
    <source>
        <dbReference type="PROSITE" id="PS51747"/>
    </source>
</evidence>
<dbReference type="PANTHER" id="PTHR11086:SF18">
    <property type="entry name" value="DEOXYCYTIDYLATE DEAMINASE"/>
    <property type="match status" value="1"/>
</dbReference>
<feature type="domain" description="CMP/dCMP-type deaminase" evidence="5">
    <location>
        <begin position="7"/>
        <end position="147"/>
    </location>
</feature>
<name>D4P7U5_9CAUD</name>
<proteinExistence type="inferred from homology"/>
<dbReference type="InterPro" id="IPR016193">
    <property type="entry name" value="Cytidine_deaminase-like"/>
</dbReference>
<gene>
    <name evidence="6" type="ORF">Poco6gene077</name>
</gene>
<dbReference type="Proteomes" id="UP000001057">
    <property type="component" value="Segment"/>
</dbReference>
<dbReference type="PANTHER" id="PTHR11086">
    <property type="entry name" value="DEOXYCYTIDYLATE DEAMINASE-RELATED"/>
    <property type="match status" value="1"/>
</dbReference>
<sequence>MTDGRPSWDEYGMKLAVHAAERADCTRRQVGAVLMAADRSIISSGYNGGPSKGKSCLKGECPRGRLTHAELPADSAYDTGGGTCVALHAEWNVLLRTAWHQFEGSTLYITEEPCHICKVMISGTAIHRVVAPGYEWVRDYNGRTKTERKWVVKKEDLEYEPDSLGLVSDIQRAQHQALFNGTFPDNEIDRYPNRR</sequence>
<dbReference type="RefSeq" id="YP_009012658.1">
    <property type="nucleotide sequence ID" value="NC_023694.1"/>
</dbReference>
<reference evidence="6 7" key="1">
    <citation type="journal article" date="2011" name="Appl. Environ. Microbiol.">
        <title>Genomic and functional analyses of Rhodococcus equi phages ReqiPepy6, ReqiPoco6, ReqiPine5, and ReqiDocB7.</title>
        <authorList>
            <person name="Summer E.J."/>
            <person name="Liu M."/>
            <person name="Gill J.J."/>
            <person name="Grant M."/>
            <person name="Chan-Cortes T.N."/>
            <person name="Ferguson L."/>
            <person name="Janes C."/>
            <person name="Lange K."/>
            <person name="Bertoli M."/>
            <person name="Moore C."/>
            <person name="Orchard R.C."/>
            <person name="Cohen N."/>
            <person name="Young R."/>
        </authorList>
    </citation>
    <scope>NUCLEOTIDE SEQUENCE [LARGE SCALE GENOMIC DNA]</scope>
</reference>
<evidence type="ECO:0000256" key="1">
    <source>
        <dbReference type="ARBA" id="ARBA00006576"/>
    </source>
</evidence>
<dbReference type="Gene3D" id="3.40.140.10">
    <property type="entry name" value="Cytidine Deaminase, domain 2"/>
    <property type="match status" value="1"/>
</dbReference>
<keyword evidence="2" id="KW-0479">Metal-binding</keyword>
<keyword evidence="4" id="KW-0862">Zinc</keyword>
<evidence type="ECO:0000256" key="3">
    <source>
        <dbReference type="ARBA" id="ARBA00022801"/>
    </source>
</evidence>
<dbReference type="OrthoDB" id="10605at10239"/>
<dbReference type="Pfam" id="PF00383">
    <property type="entry name" value="dCMP_cyt_deam_1"/>
    <property type="match status" value="1"/>
</dbReference>
<dbReference type="PROSITE" id="PS00903">
    <property type="entry name" value="CYT_DCMP_DEAMINASES_1"/>
    <property type="match status" value="1"/>
</dbReference>